<evidence type="ECO:0000256" key="1">
    <source>
        <dbReference type="ARBA" id="ARBA00006432"/>
    </source>
</evidence>
<dbReference type="EMBL" id="UINC01189281">
    <property type="protein sequence ID" value="SVE02901.1"/>
    <property type="molecule type" value="Genomic_DNA"/>
</dbReference>
<dbReference type="GO" id="GO:0015645">
    <property type="term" value="F:fatty acid ligase activity"/>
    <property type="evidence" value="ECO:0007669"/>
    <property type="project" value="TreeGrafter"/>
</dbReference>
<feature type="domain" description="AMP-dependent synthetase/ligase" evidence="5">
    <location>
        <begin position="37"/>
        <end position="108"/>
    </location>
</feature>
<dbReference type="GO" id="GO:0006633">
    <property type="term" value="P:fatty acid biosynthetic process"/>
    <property type="evidence" value="ECO:0007669"/>
    <property type="project" value="TreeGrafter"/>
</dbReference>
<dbReference type="Pfam" id="PF00501">
    <property type="entry name" value="AMP-binding"/>
    <property type="match status" value="1"/>
</dbReference>
<dbReference type="PANTHER" id="PTHR43605">
    <property type="entry name" value="ACYL-COENZYME A SYNTHETASE"/>
    <property type="match status" value="1"/>
</dbReference>
<dbReference type="Gene3D" id="3.40.50.12780">
    <property type="entry name" value="N-terminal domain of ligase-like"/>
    <property type="match status" value="1"/>
</dbReference>
<keyword evidence="3" id="KW-0547">Nucleotide-binding</keyword>
<evidence type="ECO:0000256" key="4">
    <source>
        <dbReference type="ARBA" id="ARBA00022840"/>
    </source>
</evidence>
<dbReference type="InterPro" id="IPR042099">
    <property type="entry name" value="ANL_N_sf"/>
</dbReference>
<name>A0A383A5L4_9ZZZZ</name>
<dbReference type="AlphaFoldDB" id="A0A383A5L4"/>
<dbReference type="GO" id="GO:0006637">
    <property type="term" value="P:acyl-CoA metabolic process"/>
    <property type="evidence" value="ECO:0007669"/>
    <property type="project" value="TreeGrafter"/>
</dbReference>
<dbReference type="InterPro" id="IPR000873">
    <property type="entry name" value="AMP-dep_synth/lig_dom"/>
</dbReference>
<reference evidence="6" key="1">
    <citation type="submission" date="2018-05" db="EMBL/GenBank/DDBJ databases">
        <authorList>
            <person name="Lanie J.A."/>
            <person name="Ng W.-L."/>
            <person name="Kazmierczak K.M."/>
            <person name="Andrzejewski T.M."/>
            <person name="Davidsen T.M."/>
            <person name="Wayne K.J."/>
            <person name="Tettelin H."/>
            <person name="Glass J.I."/>
            <person name="Rusch D."/>
            <person name="Podicherti R."/>
            <person name="Tsui H.-C.T."/>
            <person name="Winkler M.E."/>
        </authorList>
    </citation>
    <scope>NUCLEOTIDE SEQUENCE</scope>
</reference>
<accession>A0A383A5L4</accession>
<evidence type="ECO:0000256" key="2">
    <source>
        <dbReference type="ARBA" id="ARBA00022598"/>
    </source>
</evidence>
<dbReference type="PANTHER" id="PTHR43605:SF10">
    <property type="entry name" value="ACYL-COA SYNTHETASE MEDIUM CHAIN FAMILY MEMBER 3"/>
    <property type="match status" value="1"/>
</dbReference>
<evidence type="ECO:0000256" key="3">
    <source>
        <dbReference type="ARBA" id="ARBA00022741"/>
    </source>
</evidence>
<protein>
    <recommendedName>
        <fullName evidence="5">AMP-dependent synthetase/ligase domain-containing protein</fullName>
    </recommendedName>
</protein>
<proteinExistence type="inferred from homology"/>
<sequence>MFDLTPVLDQLSVPGNFNIAVPEYFNFGVDVIDARAAEGDKTAYIWVDRSGSVVEHHSFSDLSQASTRFANVLHQIGARKGDCAVVIMPRVPAWYEVVIGCIKAGVVAM</sequence>
<evidence type="ECO:0000313" key="6">
    <source>
        <dbReference type="EMBL" id="SVE02901.1"/>
    </source>
</evidence>
<keyword evidence="4" id="KW-0067">ATP-binding</keyword>
<gene>
    <name evidence="6" type="ORF">METZ01_LOCUS455755</name>
</gene>
<organism evidence="6">
    <name type="scientific">marine metagenome</name>
    <dbReference type="NCBI Taxonomy" id="408172"/>
    <lineage>
        <taxon>unclassified sequences</taxon>
        <taxon>metagenomes</taxon>
        <taxon>ecological metagenomes</taxon>
    </lineage>
</organism>
<dbReference type="SUPFAM" id="SSF56801">
    <property type="entry name" value="Acetyl-CoA synthetase-like"/>
    <property type="match status" value="1"/>
</dbReference>
<dbReference type="InterPro" id="IPR051087">
    <property type="entry name" value="Mitochondrial_ACSM"/>
</dbReference>
<comment type="similarity">
    <text evidence="1">Belongs to the ATP-dependent AMP-binding enzyme family.</text>
</comment>
<feature type="non-terminal residue" evidence="6">
    <location>
        <position position="109"/>
    </location>
</feature>
<evidence type="ECO:0000259" key="5">
    <source>
        <dbReference type="Pfam" id="PF00501"/>
    </source>
</evidence>
<dbReference type="GO" id="GO:0004321">
    <property type="term" value="F:fatty-acyl-CoA synthase activity"/>
    <property type="evidence" value="ECO:0007669"/>
    <property type="project" value="TreeGrafter"/>
</dbReference>
<dbReference type="GO" id="GO:0005524">
    <property type="term" value="F:ATP binding"/>
    <property type="evidence" value="ECO:0007669"/>
    <property type="project" value="UniProtKB-KW"/>
</dbReference>
<keyword evidence="2" id="KW-0436">Ligase</keyword>